<reference evidence="1" key="2">
    <citation type="submission" date="2020-06" db="EMBL/GenBank/DDBJ databases">
        <authorList>
            <person name="Sheffer M."/>
        </authorList>
    </citation>
    <scope>NUCLEOTIDE SEQUENCE</scope>
</reference>
<dbReference type="EMBL" id="JABXBU010000002">
    <property type="protein sequence ID" value="KAF8795164.1"/>
    <property type="molecule type" value="Genomic_DNA"/>
</dbReference>
<evidence type="ECO:0000313" key="1">
    <source>
        <dbReference type="EMBL" id="KAF8795164.1"/>
    </source>
</evidence>
<dbReference type="AlphaFoldDB" id="A0A8T0FVN2"/>
<sequence>MGVAASTISGLTLTNENYDKAVEILKDRFGQRQAVISAYMNTLLPLQPVRRINDTVGLRNLYDEINNSIRSLESLEIDMDSYGNLLYPILDRCIPVDLMLFNRSQVEKKVREPVVSDLLIFLKGEIEACERSFSERTELSIPVTKTVAPMKERFGREDLLVQIYVQDLTRVMKNVVSGGAKTDLSKLYDELEGRLRALDSLGRMQEKFGDFLAPPPPGLRTAYPKKSELSPSPENTWSEPCQFSSPSLFAAFLSMEVVLHPQVRGKARPPRVDTAGTLREAIRDCVLMTHRDIQKRFDLLCCHWRGKILFHTQTTKLLPLSKVFSHQGAAIIFSLPAETMGDLKLSVFLWGIFCHILPVLSNGPRVSPPSIIANNRPLNKEEAALFITYLDCRHIKKTSDDQLSTVADSSSLGGEGERQAAFTQRRSIVVPKNTHFQLQPHDCLQLKYLAIVMSFISFAIGSPSQSVQEATSQESKPLLSQLNAGLYSISQLYH</sequence>
<reference evidence="1" key="1">
    <citation type="journal article" date="2020" name="bioRxiv">
        <title>Chromosome-level reference genome of the European wasp spider Argiope bruennichi: a resource for studies on range expansion and evolutionary adaptation.</title>
        <authorList>
            <person name="Sheffer M.M."/>
            <person name="Hoppe A."/>
            <person name="Krehenwinkel H."/>
            <person name="Uhl G."/>
            <person name="Kuss A.W."/>
            <person name="Jensen L."/>
            <person name="Jensen C."/>
            <person name="Gillespie R.G."/>
            <person name="Hoff K.J."/>
            <person name="Prost S."/>
        </authorList>
    </citation>
    <scope>NUCLEOTIDE SEQUENCE</scope>
</reference>
<evidence type="ECO:0000313" key="2">
    <source>
        <dbReference type="Proteomes" id="UP000807504"/>
    </source>
</evidence>
<dbReference type="Pfam" id="PF03564">
    <property type="entry name" value="DUF1759"/>
    <property type="match status" value="1"/>
</dbReference>
<dbReference type="Proteomes" id="UP000807504">
    <property type="component" value="Unassembled WGS sequence"/>
</dbReference>
<accession>A0A8T0FVN2</accession>
<proteinExistence type="predicted"/>
<protein>
    <submittedName>
        <fullName evidence="1">Uncharacterized protein</fullName>
    </submittedName>
</protein>
<name>A0A8T0FVN2_ARGBR</name>
<comment type="caution">
    <text evidence="1">The sequence shown here is derived from an EMBL/GenBank/DDBJ whole genome shotgun (WGS) entry which is preliminary data.</text>
</comment>
<keyword evidence="2" id="KW-1185">Reference proteome</keyword>
<gene>
    <name evidence="1" type="ORF">HNY73_003044</name>
</gene>
<organism evidence="1 2">
    <name type="scientific">Argiope bruennichi</name>
    <name type="common">Wasp spider</name>
    <name type="synonym">Aranea bruennichi</name>
    <dbReference type="NCBI Taxonomy" id="94029"/>
    <lineage>
        <taxon>Eukaryota</taxon>
        <taxon>Metazoa</taxon>
        <taxon>Ecdysozoa</taxon>
        <taxon>Arthropoda</taxon>
        <taxon>Chelicerata</taxon>
        <taxon>Arachnida</taxon>
        <taxon>Araneae</taxon>
        <taxon>Araneomorphae</taxon>
        <taxon>Entelegynae</taxon>
        <taxon>Araneoidea</taxon>
        <taxon>Araneidae</taxon>
        <taxon>Argiope</taxon>
    </lineage>
</organism>
<dbReference type="InterPro" id="IPR005312">
    <property type="entry name" value="DUF1759"/>
</dbReference>